<reference evidence="1 2" key="1">
    <citation type="submission" date="2024-03" db="EMBL/GenBank/DDBJ databases">
        <title>Human intestinal bacterial collection.</title>
        <authorList>
            <person name="Pauvert C."/>
            <person name="Hitch T.C.A."/>
            <person name="Clavel T."/>
        </authorList>
    </citation>
    <scope>NUCLEOTIDE SEQUENCE [LARGE SCALE GENOMIC DNA]</scope>
    <source>
        <strain evidence="1 2">CLA-JM-H11</strain>
    </source>
</reference>
<name>A0ABV1GCX5_9FIRM</name>
<evidence type="ECO:0000313" key="2">
    <source>
        <dbReference type="Proteomes" id="UP001477672"/>
    </source>
</evidence>
<evidence type="ECO:0000313" key="1">
    <source>
        <dbReference type="EMBL" id="MEQ2519680.1"/>
    </source>
</evidence>
<organism evidence="1 2">
    <name type="scientific">Ruthenibacterium intestinale</name>
    <dbReference type="NCBI Taxonomy" id="3133163"/>
    <lineage>
        <taxon>Bacteria</taxon>
        <taxon>Bacillati</taxon>
        <taxon>Bacillota</taxon>
        <taxon>Clostridia</taxon>
        <taxon>Eubacteriales</taxon>
        <taxon>Oscillospiraceae</taxon>
        <taxon>Ruthenibacterium</taxon>
    </lineage>
</organism>
<dbReference type="EMBL" id="JBBMFA010000063">
    <property type="protein sequence ID" value="MEQ2519680.1"/>
    <property type="molecule type" value="Genomic_DNA"/>
</dbReference>
<accession>A0ABV1GCX5</accession>
<protein>
    <submittedName>
        <fullName evidence="1">Uncharacterized protein</fullName>
    </submittedName>
</protein>
<proteinExistence type="predicted"/>
<comment type="caution">
    <text evidence="1">The sequence shown here is derived from an EMBL/GenBank/DDBJ whole genome shotgun (WGS) entry which is preliminary data.</text>
</comment>
<dbReference type="RefSeq" id="WP_349215114.1">
    <property type="nucleotide sequence ID" value="NZ_JBBMFA010000063.1"/>
</dbReference>
<gene>
    <name evidence="1" type="ORF">WMO24_04440</name>
</gene>
<sequence>MKISRLALRKLLLGAVLLLVAAAITMFIKESLDTQNPESALPILTIEYNGTEVPPSQEGFLYRAGYEWSFFTTVERRAPQLAENDLPLIPLDVSPQAELELRFSKEPSSIKVLRASGTGSTEFLELTDASDGTFNTPTTSGVYVYKILAEWSTRGYIQYYFSLNVR</sequence>
<dbReference type="Proteomes" id="UP001477672">
    <property type="component" value="Unassembled WGS sequence"/>
</dbReference>
<keyword evidence="2" id="KW-1185">Reference proteome</keyword>